<keyword evidence="3" id="KW-1185">Reference proteome</keyword>
<sequence length="1135" mass="124108">MKLDDGIRAKRADVRVLMRALDGAKRTEGVEIRPGASVAEAVAARSPDLTDAERAGLRVVLHGADESHVLETDDWARLSPAARLKHWAKIRLRPGAFLVIDDAPQGGGLRSVLQIVVALAAFAIAGPLGGFLGFGQLGVGLLGAGLAFAGQFLVNLLIPLRTDSEKPSVFNSLEGFKNQSDIGGPVPLPVGLRHRYAPKYVVPPFVDVQDDDVYLTAAFMCGYSPLAAWETKIGDRLLSRFDARFYQIERRGFCAMNSEGVAVSEPDHSPFTLLRETVIQKSHQIRLTMREEAFKEEGDDDGSAPLSEPTILELEPDATSFKTILSFPGGLSRRSGKKNKLTSQNVGIKVMIRPITPTDDAEWVLVEDWYYERERTAPFFVELGPYDVPGAREQLWEVSFVRTYPDDFDLEDSSSATELVAIQSILPEYPINQPDDAPFAMVALRVKATNQLRGTLDEFNEEYASLIDALDPATGAYQPRRETGNPADIYRWLATMTQNAKAIPVDRLSAADLADWHAHNVDQDLMFSRIYDYVVSADAAMRDVCAVGRAAPIFSAGKRTISIDRRKDALTAFPLTPFNTWGYEGQRSYKESDLHGWRVKFRDRTNDFKSAIREVVRPDLPSGVEPVNFEEVEPPGVTDPAAAYVWGYKLWLEAIHRPDVHYSSLNWQSRLLEHGDLAALSHRLIHRAQQAGYVESVEGRVVTLRAPVVMEAGKAYAAKFRKVVVAEDGTSGMTVVLVRAVRSAPGETRTLVLTGAGDAPEPGDLAWFGEASNEDLLLVVQGMEPGDDGDGRLTLLDQAPQIFDILDALVVPPWSSRVGVILPGDDRPPPTPRMLRALSGESLYDDDETVADPRRVAAYVGHGYGIPKAAEFRLRHRLAADSVWTEGPWFPATRATGRLDGVYPKGANIRIQARARSKALVESPAWSASLSHVVGQADPVGPVASDLHVAQFDSGIVRFRWTTLSPSDRAQLFVGPADAESLSEMSPIHDGYLTSSPYDAPEPPPPGSYLLAVVLTDEDDVVGEPATRTFDVAAEDLPEHPVELAATVTGATVRFSARAANDDHTYQLVFRRGTPGQSFAAATPLGDPLLAFGGDVREYVDEGRTSGQSYRYWAASKNRQGAFCETPQSLVVAIP</sequence>
<dbReference type="Proteomes" id="UP000825701">
    <property type="component" value="Chromosome"/>
</dbReference>
<evidence type="ECO:0008006" key="4">
    <source>
        <dbReference type="Google" id="ProtNLM"/>
    </source>
</evidence>
<feature type="transmembrane region" description="Helical" evidence="1">
    <location>
        <begin position="112"/>
        <end position="132"/>
    </location>
</feature>
<reference evidence="2" key="1">
    <citation type="submission" date="2021-08" db="EMBL/GenBank/DDBJ databases">
        <authorList>
            <person name="Zhang H."/>
            <person name="Xu M."/>
            <person name="Yu Z."/>
            <person name="Yang L."/>
            <person name="Cai Y."/>
        </authorList>
    </citation>
    <scope>NUCLEOTIDE SEQUENCE</scope>
    <source>
        <strain evidence="2">CHL1</strain>
    </source>
</reference>
<keyword evidence="1" id="KW-1133">Transmembrane helix</keyword>
<dbReference type="EMBL" id="CP081869">
    <property type="protein sequence ID" value="QZN99801.1"/>
    <property type="molecule type" value="Genomic_DNA"/>
</dbReference>
<proteinExistence type="predicted"/>
<evidence type="ECO:0000313" key="2">
    <source>
        <dbReference type="EMBL" id="QZN99801.1"/>
    </source>
</evidence>
<evidence type="ECO:0000256" key="1">
    <source>
        <dbReference type="SAM" id="Phobius"/>
    </source>
</evidence>
<dbReference type="KEGG" id="cmet:K6K41_24580"/>
<keyword evidence="1" id="KW-0812">Transmembrane</keyword>
<evidence type="ECO:0000313" key="3">
    <source>
        <dbReference type="Proteomes" id="UP000825701"/>
    </source>
</evidence>
<accession>A0A9E6R950</accession>
<dbReference type="RefSeq" id="WP_261402913.1">
    <property type="nucleotide sequence ID" value="NZ_CP081869.1"/>
</dbReference>
<name>A0A9E6R950_9HYPH</name>
<protein>
    <recommendedName>
        <fullName evidence="4">Phage tail protein</fullName>
    </recommendedName>
</protein>
<keyword evidence="1" id="KW-0472">Membrane</keyword>
<dbReference type="AlphaFoldDB" id="A0A9E6R950"/>
<gene>
    <name evidence="2" type="ORF">K6K41_24580</name>
</gene>
<organism evidence="2 3">
    <name type="scientific">Chenggangzhangella methanolivorans</name>
    <dbReference type="NCBI Taxonomy" id="1437009"/>
    <lineage>
        <taxon>Bacteria</taxon>
        <taxon>Pseudomonadati</taxon>
        <taxon>Pseudomonadota</taxon>
        <taxon>Alphaproteobacteria</taxon>
        <taxon>Hyphomicrobiales</taxon>
        <taxon>Methylopilaceae</taxon>
        <taxon>Chenggangzhangella</taxon>
    </lineage>
</organism>